<evidence type="ECO:0000313" key="3">
    <source>
        <dbReference type="EMBL" id="MDM7858980.1"/>
    </source>
</evidence>
<dbReference type="Pfam" id="PF13518">
    <property type="entry name" value="HTH_28"/>
    <property type="match status" value="1"/>
</dbReference>
<evidence type="ECO:0000256" key="1">
    <source>
        <dbReference type="ARBA" id="ARBA00038232"/>
    </source>
</evidence>
<keyword evidence="4" id="KW-1185">Reference proteome</keyword>
<dbReference type="InterPro" id="IPR052057">
    <property type="entry name" value="IS150/IS1296_orfA-like"/>
</dbReference>
<dbReference type="Proteomes" id="UP001241056">
    <property type="component" value="Unassembled WGS sequence"/>
</dbReference>
<proteinExistence type="inferred from homology"/>
<dbReference type="SUPFAM" id="SSF48295">
    <property type="entry name" value="TrpR-like"/>
    <property type="match status" value="1"/>
</dbReference>
<comment type="similarity">
    <text evidence="1">Belongs to the IS150/IS1296 orfA family.</text>
</comment>
<reference evidence="3 4" key="1">
    <citation type="submission" date="2023-06" db="EMBL/GenBank/DDBJ databases">
        <title>Thiopseudomonas sp. CY1220 draft genome sequence.</title>
        <authorList>
            <person name="Zhao G."/>
            <person name="An M."/>
        </authorList>
    </citation>
    <scope>NUCLEOTIDE SEQUENCE [LARGE SCALE GENOMIC DNA]</scope>
    <source>
        <strain evidence="3 4">CY1220</strain>
    </source>
</reference>
<dbReference type="Gene3D" id="1.10.10.10">
    <property type="entry name" value="Winged helix-like DNA-binding domain superfamily/Winged helix DNA-binding domain"/>
    <property type="match status" value="2"/>
</dbReference>
<evidence type="ECO:0000313" key="4">
    <source>
        <dbReference type="Proteomes" id="UP001241056"/>
    </source>
</evidence>
<accession>A0ABT7SS58</accession>
<sequence>MSKPKHDSRFQLKAVQGFLASGLNATQYSQQNNLCRSTLCSWARRYQEHGKAAFKVKHSVTTRYTKDFKLSVLKTMQAKNLTKKAATALFNLGGNSTIDRWQKEYVQGGLDALKSKGERVAAKTHPPQKANSKKPSTPEELLLAQKQEEIDYLRAEVAYLKKLDALIRNKKSATKKKR</sequence>
<dbReference type="InterPro" id="IPR036388">
    <property type="entry name" value="WH-like_DNA-bd_sf"/>
</dbReference>
<protein>
    <submittedName>
        <fullName evidence="3">Transposase</fullName>
    </submittedName>
</protein>
<evidence type="ECO:0000259" key="2">
    <source>
        <dbReference type="Pfam" id="PF13518"/>
    </source>
</evidence>
<dbReference type="EMBL" id="JAUCDY010000026">
    <property type="protein sequence ID" value="MDM7858980.1"/>
    <property type="molecule type" value="Genomic_DNA"/>
</dbReference>
<feature type="domain" description="Insertion element IS150 protein InsJ-like helix-turn-helix" evidence="2">
    <location>
        <begin position="68"/>
        <end position="116"/>
    </location>
</feature>
<comment type="caution">
    <text evidence="3">The sequence shown here is derived from an EMBL/GenBank/DDBJ whole genome shotgun (WGS) entry which is preliminary data.</text>
</comment>
<dbReference type="InterPro" id="IPR009057">
    <property type="entry name" value="Homeodomain-like_sf"/>
</dbReference>
<name>A0ABT7SS58_9GAMM</name>
<dbReference type="InterPro" id="IPR010921">
    <property type="entry name" value="Trp_repressor/repl_initiator"/>
</dbReference>
<dbReference type="SUPFAM" id="SSF46689">
    <property type="entry name" value="Homeodomain-like"/>
    <property type="match status" value="1"/>
</dbReference>
<organism evidence="3 4">
    <name type="scientific">Thiopseudomonas acetoxidans</name>
    <dbReference type="NCBI Taxonomy" id="3041622"/>
    <lineage>
        <taxon>Bacteria</taxon>
        <taxon>Pseudomonadati</taxon>
        <taxon>Pseudomonadota</taxon>
        <taxon>Gammaproteobacteria</taxon>
        <taxon>Pseudomonadales</taxon>
        <taxon>Pseudomonadaceae</taxon>
        <taxon>Thiopseudomonas</taxon>
    </lineage>
</organism>
<dbReference type="RefSeq" id="WP_289411830.1">
    <property type="nucleotide sequence ID" value="NZ_JAUCDY010000026.1"/>
</dbReference>
<gene>
    <name evidence="3" type="ORF">QEZ41_11985</name>
</gene>
<dbReference type="InterPro" id="IPR055247">
    <property type="entry name" value="InsJ-like_HTH"/>
</dbReference>
<dbReference type="PANTHER" id="PTHR33795">
    <property type="entry name" value="INSERTION ELEMENT IS150 PROTEIN INSJ"/>
    <property type="match status" value="1"/>
</dbReference>
<dbReference type="PANTHER" id="PTHR33795:SF1">
    <property type="entry name" value="INSERTION ELEMENT IS150 PROTEIN INSJ"/>
    <property type="match status" value="1"/>
</dbReference>